<dbReference type="InterPro" id="IPR050288">
    <property type="entry name" value="Cellulose_deg_GH3"/>
</dbReference>
<feature type="domain" description="Fibronectin type III-like" evidence="4">
    <location>
        <begin position="675"/>
        <end position="746"/>
    </location>
</feature>
<dbReference type="Gene3D" id="2.60.40.10">
    <property type="entry name" value="Immunoglobulins"/>
    <property type="match status" value="1"/>
</dbReference>
<comment type="similarity">
    <text evidence="1">Belongs to the glycosyl hydrolase 3 family.</text>
</comment>
<dbReference type="Proteomes" id="UP000032417">
    <property type="component" value="Chromosome 1"/>
</dbReference>
<dbReference type="GO" id="GO:0005975">
    <property type="term" value="P:carbohydrate metabolic process"/>
    <property type="evidence" value="ECO:0007669"/>
    <property type="project" value="InterPro"/>
</dbReference>
<dbReference type="PRINTS" id="PR00133">
    <property type="entry name" value="GLHYDRLASE3"/>
</dbReference>
<dbReference type="SUPFAM" id="SSF51445">
    <property type="entry name" value="(Trans)glycosidases"/>
    <property type="match status" value="1"/>
</dbReference>
<dbReference type="InterPro" id="IPR036962">
    <property type="entry name" value="Glyco_hydro_3_N_sf"/>
</dbReference>
<keyword evidence="3" id="KW-0732">Signal</keyword>
<dbReference type="InterPro" id="IPR026891">
    <property type="entry name" value="Fn3-like"/>
</dbReference>
<evidence type="ECO:0000313" key="5">
    <source>
        <dbReference type="EMBL" id="CEA15674.1"/>
    </source>
</evidence>
<dbReference type="GO" id="GO:0004553">
    <property type="term" value="F:hydrolase activity, hydrolyzing O-glycosyl compounds"/>
    <property type="evidence" value="ECO:0007669"/>
    <property type="project" value="InterPro"/>
</dbReference>
<organism evidence="5 6">
    <name type="scientific">Fermentimonas caenicola</name>
    <dbReference type="NCBI Taxonomy" id="1562970"/>
    <lineage>
        <taxon>Bacteria</taxon>
        <taxon>Pseudomonadati</taxon>
        <taxon>Bacteroidota</taxon>
        <taxon>Bacteroidia</taxon>
        <taxon>Bacteroidales</taxon>
        <taxon>Dysgonomonadaceae</taxon>
        <taxon>Fermentimonas</taxon>
    </lineage>
</organism>
<dbReference type="OrthoDB" id="9805821at2"/>
<keyword evidence="6" id="KW-1185">Reference proteome</keyword>
<dbReference type="Pfam" id="PF14310">
    <property type="entry name" value="Fn3-like"/>
    <property type="match status" value="1"/>
</dbReference>
<evidence type="ECO:0000256" key="3">
    <source>
        <dbReference type="SAM" id="SignalP"/>
    </source>
</evidence>
<evidence type="ECO:0000259" key="4">
    <source>
        <dbReference type="SMART" id="SM01217"/>
    </source>
</evidence>
<dbReference type="SMART" id="SM01217">
    <property type="entry name" value="Fn3_like"/>
    <property type="match status" value="1"/>
</dbReference>
<dbReference type="InterPro" id="IPR002772">
    <property type="entry name" value="Glyco_hydro_3_C"/>
</dbReference>
<sequence>MKKLFCIIILAGLFSQNNIFSQNITLNKNNIDEVINAMTLEEKVRMVIGCGMSGPDAKFPGTAGRSYEIPRLGIPSVYFADGPHKLAMSVRREFDSNFYYTTEFPSGSTVAATFNPNAAYEVGKAIGTEVKDYGMDVLLAPGVNLMRNVLCGRNHEYYSEDPLIVGKIAAAYINGVQSQGIGTSIKHFAANNQETNRYSNDPQMDQRTLRELYLKGFEIAIKESSPWTIMTAYNKINGKHTSENIDLTTTILRDEWGYNGLVISDWNAGSDAIASMIAGNDMLQPGQERQYNAIYEAVKNGQLEEKILDRNVKRVLELVVKSNTFNNKSYPNETDLKAHAAISRKVGTEGIVLLTNNGVLPFSEKVNQVALYGSTSYDMVPAGQGFGSLAFGRYTVSLVEGLRNANYEVDKNLIRKYQTHLASEEKRLFPNGRPPFSLAPPPRADEFIPTAEELAEQVKSNDVAIFTIGRASSEPVDRHVREFYLTENELALLKAVSDAYHSAGKKVIIVLNICSPVETASWKSLADAIICAFQPGQEVGHCVTDILIGKVNPSGKLPVTFAINYGDAASDKNFPFDYEFKMPSFFMGSGLSIQGENEEPQEVKPVRNIDYTVYEEGIYVGYRYFDTFNKNVSFPFGHGLSYTTFNYNVINSSVNDDICSVEVTVTNTGNVSGKEVVQVYITAPEGGLKKPSKELKAFGKTRELNPGESETLTLTWKTMDMSSFNDKSSSWELAKGKYLWHIATSAADVKSTVEHKINSSKKIKVNDVMKPAQKIATIR</sequence>
<dbReference type="SUPFAM" id="SSF52279">
    <property type="entry name" value="Beta-D-glucan exohydrolase, C-terminal domain"/>
    <property type="match status" value="1"/>
</dbReference>
<proteinExistence type="inferred from homology"/>
<dbReference type="PATRIC" id="fig|1562970.3.peg.904"/>
<dbReference type="PANTHER" id="PTHR42715:SF10">
    <property type="entry name" value="BETA-GLUCOSIDASE"/>
    <property type="match status" value="1"/>
</dbReference>
<dbReference type="Gene3D" id="3.40.50.1700">
    <property type="entry name" value="Glycoside hydrolase family 3 C-terminal domain"/>
    <property type="match status" value="1"/>
</dbReference>
<dbReference type="STRING" id="1562970.ING2E5B_0912"/>
<keyword evidence="2" id="KW-0378">Hydrolase</keyword>
<protein>
    <recommendedName>
        <fullName evidence="4">Fibronectin type III-like domain-containing protein</fullName>
    </recommendedName>
</protein>
<dbReference type="InterPro" id="IPR001764">
    <property type="entry name" value="Glyco_hydro_3_N"/>
</dbReference>
<evidence type="ECO:0000256" key="2">
    <source>
        <dbReference type="ARBA" id="ARBA00022801"/>
    </source>
</evidence>
<dbReference type="Pfam" id="PF01915">
    <property type="entry name" value="Glyco_hydro_3_C"/>
    <property type="match status" value="1"/>
</dbReference>
<name>A0A098BYD0_9BACT</name>
<evidence type="ECO:0000256" key="1">
    <source>
        <dbReference type="ARBA" id="ARBA00005336"/>
    </source>
</evidence>
<dbReference type="KEGG" id="pbt:ING2E5B_0912"/>
<dbReference type="PANTHER" id="PTHR42715">
    <property type="entry name" value="BETA-GLUCOSIDASE"/>
    <property type="match status" value="1"/>
</dbReference>
<dbReference type="InterPro" id="IPR017853">
    <property type="entry name" value="GH"/>
</dbReference>
<dbReference type="Gene3D" id="3.20.20.300">
    <property type="entry name" value="Glycoside hydrolase, family 3, N-terminal domain"/>
    <property type="match status" value="1"/>
</dbReference>
<gene>
    <name evidence="5" type="ORF">ING2E5B_0912</name>
</gene>
<dbReference type="InterPro" id="IPR036881">
    <property type="entry name" value="Glyco_hydro_3_C_sf"/>
</dbReference>
<evidence type="ECO:0000313" key="6">
    <source>
        <dbReference type="Proteomes" id="UP000032417"/>
    </source>
</evidence>
<feature type="signal peptide" evidence="3">
    <location>
        <begin position="1"/>
        <end position="21"/>
    </location>
</feature>
<dbReference type="AlphaFoldDB" id="A0A098BYD0"/>
<dbReference type="InterPro" id="IPR013783">
    <property type="entry name" value="Ig-like_fold"/>
</dbReference>
<dbReference type="EMBL" id="LN515532">
    <property type="protein sequence ID" value="CEA15674.1"/>
    <property type="molecule type" value="Genomic_DNA"/>
</dbReference>
<accession>A0A098BYD0</accession>
<feature type="chain" id="PRO_5001939033" description="Fibronectin type III-like domain-containing protein" evidence="3">
    <location>
        <begin position="22"/>
        <end position="779"/>
    </location>
</feature>
<dbReference type="Pfam" id="PF00933">
    <property type="entry name" value="Glyco_hydro_3"/>
    <property type="match status" value="1"/>
</dbReference>
<reference evidence="5 6" key="1">
    <citation type="submission" date="2014-08" db="EMBL/GenBank/DDBJ databases">
        <authorList>
            <person name="Wibberg D."/>
        </authorList>
    </citation>
    <scope>NUCLEOTIDE SEQUENCE [LARGE SCALE GENOMIC DNA]</scope>
    <source>
        <strain evidence="6">ING2-E5B</strain>
    </source>
</reference>
<dbReference type="HOGENOM" id="CLU_004542_4_1_10"/>